<dbReference type="EMBL" id="CP036290">
    <property type="protein sequence ID" value="QDU84207.1"/>
    <property type="molecule type" value="Genomic_DNA"/>
</dbReference>
<reference evidence="3 4" key="1">
    <citation type="submission" date="2019-02" db="EMBL/GenBank/DDBJ databases">
        <title>Deep-cultivation of Planctomycetes and their phenomic and genomic characterization uncovers novel biology.</title>
        <authorList>
            <person name="Wiegand S."/>
            <person name="Jogler M."/>
            <person name="Boedeker C."/>
            <person name="Pinto D."/>
            <person name="Vollmers J."/>
            <person name="Rivas-Marin E."/>
            <person name="Kohn T."/>
            <person name="Peeters S.H."/>
            <person name="Heuer A."/>
            <person name="Rast P."/>
            <person name="Oberbeckmann S."/>
            <person name="Bunk B."/>
            <person name="Jeske O."/>
            <person name="Meyerdierks A."/>
            <person name="Storesund J.E."/>
            <person name="Kallscheuer N."/>
            <person name="Luecker S."/>
            <person name="Lage O.M."/>
            <person name="Pohl T."/>
            <person name="Merkel B.J."/>
            <person name="Hornburger P."/>
            <person name="Mueller R.-W."/>
            <person name="Bruemmer F."/>
            <person name="Labrenz M."/>
            <person name="Spormann A.M."/>
            <person name="Op den Camp H."/>
            <person name="Overmann J."/>
            <person name="Amann R."/>
            <person name="Jetten M.S.M."/>
            <person name="Mascher T."/>
            <person name="Medema M.H."/>
            <person name="Devos D.P."/>
            <person name="Kaster A.-K."/>
            <person name="Ovreas L."/>
            <person name="Rohde M."/>
            <person name="Galperin M.Y."/>
            <person name="Jogler C."/>
        </authorList>
    </citation>
    <scope>NUCLEOTIDE SEQUENCE [LARGE SCALE GENOMIC DNA]</scope>
    <source>
        <strain evidence="3 4">Pla163</strain>
    </source>
</reference>
<dbReference type="Proteomes" id="UP000319342">
    <property type="component" value="Chromosome"/>
</dbReference>
<dbReference type="AlphaFoldDB" id="A0A518CYD6"/>
<sequence length="178" mass="19272">MTDDLEKPGTQAADQLGPNEPSTAATTRADEVGSTSARSTRGFGRVFALLSVPFVLFTGGVVYVVGFGDLAREFRDIAIGERVSAVRYAIEFTPAARVPHLLFAVDRPPAEWDRRQVEAALDLIERADWPGPQGASQSATGVTTAQLLAAAPERWSADEVDAAAELLQRFRSFHTTRR</sequence>
<dbReference type="RefSeq" id="WP_145185338.1">
    <property type="nucleotide sequence ID" value="NZ_CP036290.1"/>
</dbReference>
<feature type="region of interest" description="Disordered" evidence="1">
    <location>
        <begin position="1"/>
        <end position="35"/>
    </location>
</feature>
<evidence type="ECO:0000313" key="4">
    <source>
        <dbReference type="Proteomes" id="UP000319342"/>
    </source>
</evidence>
<keyword evidence="4" id="KW-1185">Reference proteome</keyword>
<evidence type="ECO:0000313" key="3">
    <source>
        <dbReference type="EMBL" id="QDU84207.1"/>
    </source>
</evidence>
<accession>A0A518CYD6</accession>
<keyword evidence="2" id="KW-0472">Membrane</keyword>
<gene>
    <name evidence="3" type="ORF">Pla163_13120</name>
</gene>
<proteinExistence type="predicted"/>
<evidence type="ECO:0000256" key="2">
    <source>
        <dbReference type="SAM" id="Phobius"/>
    </source>
</evidence>
<feature type="transmembrane region" description="Helical" evidence="2">
    <location>
        <begin position="46"/>
        <end position="65"/>
    </location>
</feature>
<keyword evidence="2" id="KW-1133">Transmembrane helix</keyword>
<protein>
    <submittedName>
        <fullName evidence="3">Uncharacterized protein</fullName>
    </submittedName>
</protein>
<organism evidence="3 4">
    <name type="scientific">Rohdeia mirabilis</name>
    <dbReference type="NCBI Taxonomy" id="2528008"/>
    <lineage>
        <taxon>Bacteria</taxon>
        <taxon>Pseudomonadati</taxon>
        <taxon>Planctomycetota</taxon>
        <taxon>Planctomycetia</taxon>
        <taxon>Planctomycetia incertae sedis</taxon>
        <taxon>Rohdeia</taxon>
    </lineage>
</organism>
<name>A0A518CYD6_9BACT</name>
<keyword evidence="2" id="KW-0812">Transmembrane</keyword>
<evidence type="ECO:0000256" key="1">
    <source>
        <dbReference type="SAM" id="MobiDB-lite"/>
    </source>
</evidence>